<sequence length="49" mass="5036">MSSSVDAICEEGRVGVVKGALERLDLRLLSKSVLGIPQGLRAASAATIP</sequence>
<keyword evidence="2" id="KW-1185">Reference proteome</keyword>
<dbReference type="CTD" id="36342906"/>
<dbReference type="KEGG" id="egl:EGR_07191"/>
<name>W6UBH6_ECHGR</name>
<accession>W6UBH6</accession>
<protein>
    <submittedName>
        <fullName evidence="1">Uncharacterized protein</fullName>
    </submittedName>
</protein>
<dbReference type="EMBL" id="APAU02000072">
    <property type="protein sequence ID" value="EUB57921.1"/>
    <property type="molecule type" value="Genomic_DNA"/>
</dbReference>
<gene>
    <name evidence="1" type="ORF">EGR_07191</name>
</gene>
<comment type="caution">
    <text evidence="1">The sequence shown here is derived from an EMBL/GenBank/DDBJ whole genome shotgun (WGS) entry which is preliminary data.</text>
</comment>
<dbReference type="Proteomes" id="UP000019149">
    <property type="component" value="Unassembled WGS sequence"/>
</dbReference>
<dbReference type="AlphaFoldDB" id="W6UBH6"/>
<evidence type="ECO:0000313" key="1">
    <source>
        <dbReference type="EMBL" id="EUB57921.1"/>
    </source>
</evidence>
<organism evidence="1 2">
    <name type="scientific">Echinococcus granulosus</name>
    <name type="common">Hydatid tapeworm</name>
    <dbReference type="NCBI Taxonomy" id="6210"/>
    <lineage>
        <taxon>Eukaryota</taxon>
        <taxon>Metazoa</taxon>
        <taxon>Spiralia</taxon>
        <taxon>Lophotrochozoa</taxon>
        <taxon>Platyhelminthes</taxon>
        <taxon>Cestoda</taxon>
        <taxon>Eucestoda</taxon>
        <taxon>Cyclophyllidea</taxon>
        <taxon>Taeniidae</taxon>
        <taxon>Echinococcus</taxon>
        <taxon>Echinococcus granulosus group</taxon>
    </lineage>
</organism>
<proteinExistence type="predicted"/>
<dbReference type="RefSeq" id="XP_024349117.1">
    <property type="nucleotide sequence ID" value="XM_024496440.1"/>
</dbReference>
<evidence type="ECO:0000313" key="2">
    <source>
        <dbReference type="Proteomes" id="UP000019149"/>
    </source>
</evidence>
<reference evidence="1 2" key="1">
    <citation type="journal article" date="2013" name="Nat. Genet.">
        <title>The genome of the hydatid tapeworm Echinococcus granulosus.</title>
        <authorList>
            <person name="Zheng H."/>
            <person name="Zhang W."/>
            <person name="Zhang L."/>
            <person name="Zhang Z."/>
            <person name="Li J."/>
            <person name="Lu G."/>
            <person name="Zhu Y."/>
            <person name="Wang Y."/>
            <person name="Huang Y."/>
            <person name="Liu J."/>
            <person name="Kang H."/>
            <person name="Chen J."/>
            <person name="Wang L."/>
            <person name="Chen A."/>
            <person name="Yu S."/>
            <person name="Gao Z."/>
            <person name="Jin L."/>
            <person name="Gu W."/>
            <person name="Wang Z."/>
            <person name="Zhao L."/>
            <person name="Shi B."/>
            <person name="Wen H."/>
            <person name="Lin R."/>
            <person name="Jones M.K."/>
            <person name="Brejova B."/>
            <person name="Vinar T."/>
            <person name="Zhao G."/>
            <person name="McManus D.P."/>
            <person name="Chen Z."/>
            <person name="Zhou Y."/>
            <person name="Wang S."/>
        </authorList>
    </citation>
    <scope>NUCLEOTIDE SEQUENCE [LARGE SCALE GENOMIC DNA]</scope>
</reference>
<dbReference type="GeneID" id="36342906"/>